<gene>
    <name evidence="1" type="ORF">E8E13_000463</name>
</gene>
<comment type="caution">
    <text evidence="1">The sequence shown here is derived from an EMBL/GenBank/DDBJ whole genome shotgun (WGS) entry which is preliminary data.</text>
</comment>
<keyword evidence="2" id="KW-1185">Reference proteome</keyword>
<organism evidence="1 2">
    <name type="scientific">Curvularia kusanoi</name>
    <name type="common">Cochliobolus kusanoi</name>
    <dbReference type="NCBI Taxonomy" id="90978"/>
    <lineage>
        <taxon>Eukaryota</taxon>
        <taxon>Fungi</taxon>
        <taxon>Dikarya</taxon>
        <taxon>Ascomycota</taxon>
        <taxon>Pezizomycotina</taxon>
        <taxon>Dothideomycetes</taxon>
        <taxon>Pleosporomycetidae</taxon>
        <taxon>Pleosporales</taxon>
        <taxon>Pleosporineae</taxon>
        <taxon>Pleosporaceae</taxon>
        <taxon>Curvularia</taxon>
    </lineage>
</organism>
<evidence type="ECO:0000313" key="2">
    <source>
        <dbReference type="Proteomes" id="UP000801428"/>
    </source>
</evidence>
<dbReference type="EMBL" id="SWKU01000010">
    <property type="protein sequence ID" value="KAF3002875.1"/>
    <property type="molecule type" value="Genomic_DNA"/>
</dbReference>
<name>A0A9P4W8Q3_CURKU</name>
<dbReference type="AlphaFoldDB" id="A0A9P4W8Q3"/>
<dbReference type="Proteomes" id="UP000801428">
    <property type="component" value="Unassembled WGS sequence"/>
</dbReference>
<protein>
    <submittedName>
        <fullName evidence="1">Uncharacterized protein</fullName>
    </submittedName>
</protein>
<reference evidence="1" key="1">
    <citation type="submission" date="2019-04" db="EMBL/GenBank/DDBJ databases">
        <title>Sequencing of skin fungus with MAO and IRED activity.</title>
        <authorList>
            <person name="Marsaioli A.J."/>
            <person name="Bonatto J.M.C."/>
            <person name="Reis Junior O."/>
        </authorList>
    </citation>
    <scope>NUCLEOTIDE SEQUENCE</scope>
    <source>
        <strain evidence="1">30M1</strain>
    </source>
</reference>
<proteinExistence type="predicted"/>
<sequence length="59" mass="6199">MSLFRNALAWHSVNSSKDEGYVREAFVAFDLAGAVSKDDNHAGAALAANGFETPDVSAV</sequence>
<evidence type="ECO:0000313" key="1">
    <source>
        <dbReference type="EMBL" id="KAF3002875.1"/>
    </source>
</evidence>
<accession>A0A9P4W8Q3</accession>